<dbReference type="SMART" id="SM00387">
    <property type="entry name" value="HATPase_c"/>
    <property type="match status" value="1"/>
</dbReference>
<name>A0ABQ6H8Z3_9GAMM</name>
<keyword evidence="7 8" id="KW-1133">Transmembrane helix</keyword>
<dbReference type="Proteomes" id="UP001157134">
    <property type="component" value="Unassembled WGS sequence"/>
</dbReference>
<dbReference type="GO" id="GO:0016301">
    <property type="term" value="F:kinase activity"/>
    <property type="evidence" value="ECO:0007669"/>
    <property type="project" value="UniProtKB-KW"/>
</dbReference>
<keyword evidence="11" id="KW-1185">Reference proteome</keyword>
<dbReference type="PANTHER" id="PTHR45436:SF16">
    <property type="entry name" value="HISTIDINE KINASE"/>
    <property type="match status" value="1"/>
</dbReference>
<keyword evidence="3" id="KW-0597">Phosphoprotein</keyword>
<dbReference type="InterPro" id="IPR050428">
    <property type="entry name" value="TCS_sensor_his_kinase"/>
</dbReference>
<dbReference type="PANTHER" id="PTHR45436">
    <property type="entry name" value="SENSOR HISTIDINE KINASE YKOH"/>
    <property type="match status" value="1"/>
</dbReference>
<keyword evidence="5 8" id="KW-0812">Transmembrane</keyword>
<evidence type="ECO:0000256" key="7">
    <source>
        <dbReference type="ARBA" id="ARBA00022989"/>
    </source>
</evidence>
<dbReference type="PROSITE" id="PS50109">
    <property type="entry name" value="HIS_KIN"/>
    <property type="match status" value="1"/>
</dbReference>
<dbReference type="InterPro" id="IPR003661">
    <property type="entry name" value="HisK_dim/P_dom"/>
</dbReference>
<accession>A0ABQ6H8Z3</accession>
<reference evidence="10 11" key="1">
    <citation type="submission" date="2023-03" db="EMBL/GenBank/DDBJ databases">
        <title>Thalassotalea loyana LMG 22536T draft genome sequence.</title>
        <authorList>
            <person name="Sawabe T."/>
        </authorList>
    </citation>
    <scope>NUCLEOTIDE SEQUENCE [LARGE SCALE GENOMIC DNA]</scope>
    <source>
        <strain evidence="10 11">LMG 22536</strain>
    </source>
</reference>
<gene>
    <name evidence="10" type="ORF">tloyanaT_08450</name>
</gene>
<sequence length="415" mass="46815">MKTSNKSISITQTISRAFIVGTLFLLVVNWIIFRSIILLTENTVNSKRLAEVSDYHLAYYAKGNTGIREIDPLTKSYDSYETLPDQIQQAISPDWIGVMSQHYDDTDNEYVILGKQLNNKIYYLVESSDANEWSDDTFLIIEATIIIGGLILLLCARVYILTAANRISLPFRSMADQLSQDQATSFEPLSVEGEVTNEMQQTLTAINSYRQTIARSITREKSFTRYISHELRTPMTVIKGSVSLLNRIEHDKVKPQTTRIDKAVNDMHELTDTLLLLAREENHEDLSIIIDNKFIQQELDDIASYIDNNQCTIDYQLLDNMTLHAHPSLFKALFKNLLINAVNSTAQGQVSIFLDQGQLSIIDNGIGLEAESRGYQGFGIGLVIVKDICQKYGWAFSLTNNETQGCTAKVNFSPN</sequence>
<comment type="catalytic activity">
    <reaction evidence="1">
        <text>ATP + protein L-histidine = ADP + protein N-phospho-L-histidine.</text>
        <dbReference type="EC" id="2.7.13.3"/>
    </reaction>
</comment>
<dbReference type="SUPFAM" id="SSF47384">
    <property type="entry name" value="Homodimeric domain of signal transducing histidine kinase"/>
    <property type="match status" value="1"/>
</dbReference>
<dbReference type="RefSeq" id="WP_284296184.1">
    <property type="nucleotide sequence ID" value="NZ_BSSV01000001.1"/>
</dbReference>
<feature type="transmembrane region" description="Helical" evidence="8">
    <location>
        <begin position="138"/>
        <end position="160"/>
    </location>
</feature>
<evidence type="ECO:0000256" key="2">
    <source>
        <dbReference type="ARBA" id="ARBA00012438"/>
    </source>
</evidence>
<evidence type="ECO:0000259" key="9">
    <source>
        <dbReference type="PROSITE" id="PS50109"/>
    </source>
</evidence>
<dbReference type="CDD" id="cd00082">
    <property type="entry name" value="HisKA"/>
    <property type="match status" value="1"/>
</dbReference>
<dbReference type="Gene3D" id="1.10.287.130">
    <property type="match status" value="1"/>
</dbReference>
<dbReference type="InterPro" id="IPR005467">
    <property type="entry name" value="His_kinase_dom"/>
</dbReference>
<dbReference type="SMART" id="SM00388">
    <property type="entry name" value="HisKA"/>
    <property type="match status" value="1"/>
</dbReference>
<evidence type="ECO:0000256" key="8">
    <source>
        <dbReference type="SAM" id="Phobius"/>
    </source>
</evidence>
<dbReference type="Gene3D" id="3.30.565.10">
    <property type="entry name" value="Histidine kinase-like ATPase, C-terminal domain"/>
    <property type="match status" value="1"/>
</dbReference>
<evidence type="ECO:0000313" key="10">
    <source>
        <dbReference type="EMBL" id="GLX84593.1"/>
    </source>
</evidence>
<evidence type="ECO:0000256" key="4">
    <source>
        <dbReference type="ARBA" id="ARBA00022679"/>
    </source>
</evidence>
<evidence type="ECO:0000256" key="6">
    <source>
        <dbReference type="ARBA" id="ARBA00022777"/>
    </source>
</evidence>
<comment type="caution">
    <text evidence="10">The sequence shown here is derived from an EMBL/GenBank/DDBJ whole genome shotgun (WGS) entry which is preliminary data.</text>
</comment>
<keyword evidence="8" id="KW-0472">Membrane</keyword>
<evidence type="ECO:0000256" key="5">
    <source>
        <dbReference type="ARBA" id="ARBA00022692"/>
    </source>
</evidence>
<dbReference type="SUPFAM" id="SSF55874">
    <property type="entry name" value="ATPase domain of HSP90 chaperone/DNA topoisomerase II/histidine kinase"/>
    <property type="match status" value="1"/>
</dbReference>
<dbReference type="EMBL" id="BSSV01000001">
    <property type="protein sequence ID" value="GLX84593.1"/>
    <property type="molecule type" value="Genomic_DNA"/>
</dbReference>
<evidence type="ECO:0000256" key="1">
    <source>
        <dbReference type="ARBA" id="ARBA00000085"/>
    </source>
</evidence>
<protein>
    <recommendedName>
        <fullName evidence="2">histidine kinase</fullName>
        <ecNumber evidence="2">2.7.13.3</ecNumber>
    </recommendedName>
</protein>
<dbReference type="EC" id="2.7.13.3" evidence="2"/>
<organism evidence="10 11">
    <name type="scientific">Thalassotalea loyana</name>
    <dbReference type="NCBI Taxonomy" id="280483"/>
    <lineage>
        <taxon>Bacteria</taxon>
        <taxon>Pseudomonadati</taxon>
        <taxon>Pseudomonadota</taxon>
        <taxon>Gammaproteobacteria</taxon>
        <taxon>Alteromonadales</taxon>
        <taxon>Colwelliaceae</taxon>
        <taxon>Thalassotalea</taxon>
    </lineage>
</organism>
<dbReference type="InterPro" id="IPR036097">
    <property type="entry name" value="HisK_dim/P_sf"/>
</dbReference>
<dbReference type="InterPro" id="IPR036890">
    <property type="entry name" value="HATPase_C_sf"/>
</dbReference>
<keyword evidence="6 10" id="KW-0418">Kinase</keyword>
<feature type="transmembrane region" description="Helical" evidence="8">
    <location>
        <begin position="20"/>
        <end position="39"/>
    </location>
</feature>
<dbReference type="InterPro" id="IPR003594">
    <property type="entry name" value="HATPase_dom"/>
</dbReference>
<evidence type="ECO:0000313" key="11">
    <source>
        <dbReference type="Proteomes" id="UP001157134"/>
    </source>
</evidence>
<proteinExistence type="predicted"/>
<dbReference type="Pfam" id="PF00512">
    <property type="entry name" value="HisKA"/>
    <property type="match status" value="1"/>
</dbReference>
<keyword evidence="4" id="KW-0808">Transferase</keyword>
<evidence type="ECO:0000256" key="3">
    <source>
        <dbReference type="ARBA" id="ARBA00022553"/>
    </source>
</evidence>
<dbReference type="Pfam" id="PF02518">
    <property type="entry name" value="HATPase_c"/>
    <property type="match status" value="1"/>
</dbReference>
<feature type="domain" description="Histidine kinase" evidence="9">
    <location>
        <begin position="226"/>
        <end position="415"/>
    </location>
</feature>